<accession>A0A428T2Q4</accession>
<feature type="compositionally biased region" description="Basic and acidic residues" evidence="1">
    <location>
        <begin position="193"/>
        <end position="220"/>
    </location>
</feature>
<feature type="domain" description="GPAT/DHAPAT C-terminal" evidence="2">
    <location>
        <begin position="5"/>
        <end position="98"/>
    </location>
</feature>
<comment type="caution">
    <text evidence="3">The sequence shown here is derived from an EMBL/GenBank/DDBJ whole genome shotgun (WGS) entry which is preliminary data.</text>
</comment>
<dbReference type="GO" id="GO:0008654">
    <property type="term" value="P:phospholipid biosynthetic process"/>
    <property type="evidence" value="ECO:0007669"/>
    <property type="project" value="TreeGrafter"/>
</dbReference>
<dbReference type="GO" id="GO:0006631">
    <property type="term" value="P:fatty acid metabolic process"/>
    <property type="evidence" value="ECO:0007669"/>
    <property type="project" value="TreeGrafter"/>
</dbReference>
<evidence type="ECO:0000313" key="4">
    <source>
        <dbReference type="Proteomes" id="UP000287144"/>
    </source>
</evidence>
<organism evidence="3 4">
    <name type="scientific">Fusarium oligoseptatum</name>
    <dbReference type="NCBI Taxonomy" id="2604345"/>
    <lineage>
        <taxon>Eukaryota</taxon>
        <taxon>Fungi</taxon>
        <taxon>Dikarya</taxon>
        <taxon>Ascomycota</taxon>
        <taxon>Pezizomycotina</taxon>
        <taxon>Sordariomycetes</taxon>
        <taxon>Hypocreomycetidae</taxon>
        <taxon>Hypocreales</taxon>
        <taxon>Nectriaceae</taxon>
        <taxon>Fusarium</taxon>
        <taxon>Fusarium solani species complex</taxon>
    </lineage>
</organism>
<dbReference type="InterPro" id="IPR022284">
    <property type="entry name" value="GPAT/DHAPAT"/>
</dbReference>
<feature type="region of interest" description="Disordered" evidence="1">
    <location>
        <begin position="178"/>
        <end position="220"/>
    </location>
</feature>
<sequence length="220" mass="25074">MVGLTDDERKAGRENYDFYCFLIWPFVEATWLAAVSLMGLTPPLGQNGEIWIEQGKAYNSAQLLGKTLFHQGDLSYFEAVNKETLKNSYFRFEQDELLLVVKSKDPKIPPRIQLGASWRPSRDAKTGALRADGKLWDFTEKIAKSRREGKNRRNGATVSSRVLRLTDELGRKLWEETVEAERSGKGKVPSRLSNEEKEALGKSMREAKKKRDERGARAHL</sequence>
<dbReference type="GO" id="GO:0031966">
    <property type="term" value="C:mitochondrial membrane"/>
    <property type="evidence" value="ECO:0007669"/>
    <property type="project" value="TreeGrafter"/>
</dbReference>
<dbReference type="PANTHER" id="PTHR12563:SF17">
    <property type="entry name" value="DIHYDROXYACETONE PHOSPHATE ACYLTRANSFERASE"/>
    <property type="match status" value="1"/>
</dbReference>
<evidence type="ECO:0000259" key="2">
    <source>
        <dbReference type="Pfam" id="PF19277"/>
    </source>
</evidence>
<dbReference type="InterPro" id="IPR045520">
    <property type="entry name" value="GPAT/DHAPAT_C"/>
</dbReference>
<dbReference type="Proteomes" id="UP000287144">
    <property type="component" value="Unassembled WGS sequence"/>
</dbReference>
<dbReference type="EMBL" id="NKCK01000140">
    <property type="protein sequence ID" value="RSL96321.1"/>
    <property type="molecule type" value="Genomic_DNA"/>
</dbReference>
<protein>
    <recommendedName>
        <fullName evidence="2">GPAT/DHAPAT C-terminal domain-containing protein</fullName>
    </recommendedName>
</protein>
<dbReference type="PANTHER" id="PTHR12563">
    <property type="entry name" value="GLYCEROL-3-PHOSPHATE ACYLTRANSFERASE"/>
    <property type="match status" value="1"/>
</dbReference>
<dbReference type="GO" id="GO:0004366">
    <property type="term" value="F:glycerol-3-phosphate O-acyltransferase activity"/>
    <property type="evidence" value="ECO:0007669"/>
    <property type="project" value="TreeGrafter"/>
</dbReference>
<dbReference type="AlphaFoldDB" id="A0A428T2Q4"/>
<evidence type="ECO:0000256" key="1">
    <source>
        <dbReference type="SAM" id="MobiDB-lite"/>
    </source>
</evidence>
<name>A0A428T2Q4_9HYPO</name>
<dbReference type="STRING" id="1325735.A0A428T2Q4"/>
<evidence type="ECO:0000313" key="3">
    <source>
        <dbReference type="EMBL" id="RSL96321.1"/>
    </source>
</evidence>
<reference evidence="3 4" key="1">
    <citation type="submission" date="2017-06" db="EMBL/GenBank/DDBJ databases">
        <title>Comparative genomic analysis of Ambrosia Fusariam Clade fungi.</title>
        <authorList>
            <person name="Stajich J.E."/>
            <person name="Carrillo J."/>
            <person name="Kijimoto T."/>
            <person name="Eskalen A."/>
            <person name="O'Donnell K."/>
            <person name="Kasson M."/>
        </authorList>
    </citation>
    <scope>NUCLEOTIDE SEQUENCE [LARGE SCALE GENOMIC DNA]</scope>
    <source>
        <strain evidence="3 4">NRRL62579</strain>
    </source>
</reference>
<gene>
    <name evidence="3" type="ORF">CEP52_011546</name>
</gene>
<dbReference type="GO" id="GO:0019432">
    <property type="term" value="P:triglyceride biosynthetic process"/>
    <property type="evidence" value="ECO:0007669"/>
    <property type="project" value="TreeGrafter"/>
</dbReference>
<dbReference type="Pfam" id="PF19277">
    <property type="entry name" value="GPAT_C"/>
    <property type="match status" value="1"/>
</dbReference>
<keyword evidence="4" id="KW-1185">Reference proteome</keyword>
<dbReference type="GO" id="GO:0006072">
    <property type="term" value="P:glycerol-3-phosphate metabolic process"/>
    <property type="evidence" value="ECO:0007669"/>
    <property type="project" value="TreeGrafter"/>
</dbReference>
<proteinExistence type="predicted"/>